<feature type="compositionally biased region" description="Low complexity" evidence="3">
    <location>
        <begin position="368"/>
        <end position="381"/>
    </location>
</feature>
<evidence type="ECO:0000256" key="1">
    <source>
        <dbReference type="ARBA" id="ARBA00022574"/>
    </source>
</evidence>
<name>A0A8R1DST0_CAEJA</name>
<dbReference type="SUPFAM" id="SSF50978">
    <property type="entry name" value="WD40 repeat-like"/>
    <property type="match status" value="1"/>
</dbReference>
<dbReference type="Gene3D" id="2.130.10.10">
    <property type="entry name" value="YVTN repeat-like/Quinoprotein amine dehydrogenase"/>
    <property type="match status" value="1"/>
</dbReference>
<reference evidence="5" key="1">
    <citation type="submission" date="2010-08" db="EMBL/GenBank/DDBJ databases">
        <authorList>
            <consortium name="Caenorhabditis japonica Sequencing Consortium"/>
            <person name="Wilson R.K."/>
        </authorList>
    </citation>
    <scope>NUCLEOTIDE SEQUENCE [LARGE SCALE GENOMIC DNA]</scope>
    <source>
        <strain evidence="5">DF5081</strain>
    </source>
</reference>
<dbReference type="PANTHER" id="PTHR44090:SF1">
    <property type="entry name" value="SUPERKILLER COMPLEX PROTEIN 8"/>
    <property type="match status" value="1"/>
</dbReference>
<evidence type="ECO:0000313" key="4">
    <source>
        <dbReference type="EnsemblMetazoa" id="CJA11308.1"/>
    </source>
</evidence>
<keyword evidence="2" id="KW-0677">Repeat</keyword>
<protein>
    <submittedName>
        <fullName evidence="4">WD_REPEATS_REGION domain-containing protein</fullName>
    </submittedName>
</protein>
<keyword evidence="1" id="KW-0853">WD repeat</keyword>
<feature type="compositionally biased region" description="Polar residues" evidence="3">
    <location>
        <begin position="398"/>
        <end position="411"/>
    </location>
</feature>
<dbReference type="PANTHER" id="PTHR44090">
    <property type="entry name" value="WD REPEAT-CONTAINING PROTEIN 61"/>
    <property type="match status" value="1"/>
</dbReference>
<dbReference type="InterPro" id="IPR036322">
    <property type="entry name" value="WD40_repeat_dom_sf"/>
</dbReference>
<dbReference type="InterPro" id="IPR015943">
    <property type="entry name" value="WD40/YVTN_repeat-like_dom_sf"/>
</dbReference>
<keyword evidence="5" id="KW-1185">Reference proteome</keyword>
<evidence type="ECO:0000313" key="5">
    <source>
        <dbReference type="Proteomes" id="UP000005237"/>
    </source>
</evidence>
<dbReference type="InterPro" id="IPR051510">
    <property type="entry name" value="SKI8"/>
</dbReference>
<sequence length="426" mass="48060">MNDSFNADEDCPTPKAKIVGKYEKAHARSIVGVWSFRFGGFVGVMTIGHDAAKLWMLMDGPDDHVECDEKMVLDTWRSAVQSVEVTRDGNYAVIIEMNSIVHEIRMINSVDTTNHDFGYLEAVHVTIDPDKTNYVTSAYSGHLAKVTAFQEIEERKEAYPNVKSISCLKYSRDSKYLAIGQLDGAIEMLSTDTFKSFHKYEVHSMRIRKIEFLPNEPKFLSACDDRLIKLHSLVDFNEVDATRSTKALRVYSAHDAPVTGLTINEKSGGTHFASSSSSAQISALSFSPTGRHLISGGDDCILHVYSIPPTGDESPDPTDVQDSVLEEQDQEQQMTAESPYYRQGEEEPRSTDGQYQEPQSAEEEHYQPEQQYQEYRPYAEPRTPPQEDEDLGDFVYGQSESADQQYQQHTYEPTAGYQPHEYDPQA</sequence>
<dbReference type="EnsemblMetazoa" id="CJA11308.1">
    <property type="protein sequence ID" value="CJA11308.1"/>
    <property type="gene ID" value="WBGene00130512"/>
</dbReference>
<dbReference type="GO" id="GO:0016593">
    <property type="term" value="C:Cdc73/Paf1 complex"/>
    <property type="evidence" value="ECO:0007669"/>
    <property type="project" value="TreeGrafter"/>
</dbReference>
<organism evidence="4 5">
    <name type="scientific">Caenorhabditis japonica</name>
    <dbReference type="NCBI Taxonomy" id="281687"/>
    <lineage>
        <taxon>Eukaryota</taxon>
        <taxon>Metazoa</taxon>
        <taxon>Ecdysozoa</taxon>
        <taxon>Nematoda</taxon>
        <taxon>Chromadorea</taxon>
        <taxon>Rhabditida</taxon>
        <taxon>Rhabditina</taxon>
        <taxon>Rhabditomorpha</taxon>
        <taxon>Rhabditoidea</taxon>
        <taxon>Rhabditidae</taxon>
        <taxon>Peloderinae</taxon>
        <taxon>Caenorhabditis</taxon>
    </lineage>
</organism>
<evidence type="ECO:0000256" key="3">
    <source>
        <dbReference type="SAM" id="MobiDB-lite"/>
    </source>
</evidence>
<dbReference type="SMART" id="SM00320">
    <property type="entry name" value="WD40"/>
    <property type="match status" value="3"/>
</dbReference>
<dbReference type="Proteomes" id="UP000005237">
    <property type="component" value="Unassembled WGS sequence"/>
</dbReference>
<dbReference type="Pfam" id="PF00400">
    <property type="entry name" value="WD40"/>
    <property type="match status" value="2"/>
</dbReference>
<dbReference type="InterPro" id="IPR001680">
    <property type="entry name" value="WD40_rpt"/>
</dbReference>
<dbReference type="AlphaFoldDB" id="A0A8R1DST0"/>
<proteinExistence type="predicted"/>
<accession>A0A8R1DST0</accession>
<reference evidence="4" key="2">
    <citation type="submission" date="2022-06" db="UniProtKB">
        <authorList>
            <consortium name="EnsemblMetazoa"/>
        </authorList>
    </citation>
    <scope>IDENTIFICATION</scope>
    <source>
        <strain evidence="4">DF5081</strain>
    </source>
</reference>
<evidence type="ECO:0000256" key="2">
    <source>
        <dbReference type="ARBA" id="ARBA00022737"/>
    </source>
</evidence>
<feature type="region of interest" description="Disordered" evidence="3">
    <location>
        <begin position="326"/>
        <end position="426"/>
    </location>
</feature>